<protein>
    <submittedName>
        <fullName evidence="1">Uncharacterized protein</fullName>
    </submittedName>
</protein>
<dbReference type="SUPFAM" id="SSF56219">
    <property type="entry name" value="DNase I-like"/>
    <property type="match status" value="1"/>
</dbReference>
<dbReference type="InterPro" id="IPR036691">
    <property type="entry name" value="Endo/exonu/phosph_ase_sf"/>
</dbReference>
<evidence type="ECO:0000313" key="1">
    <source>
        <dbReference type="EMBL" id="KAL0394832.1"/>
    </source>
</evidence>
<accession>A0AAW2SQX7</accession>
<dbReference type="AlphaFoldDB" id="A0AAW2SQX7"/>
<reference evidence="1" key="1">
    <citation type="submission" date="2020-06" db="EMBL/GenBank/DDBJ databases">
        <authorList>
            <person name="Li T."/>
            <person name="Hu X."/>
            <person name="Zhang T."/>
            <person name="Song X."/>
            <person name="Zhang H."/>
            <person name="Dai N."/>
            <person name="Sheng W."/>
            <person name="Hou X."/>
            <person name="Wei L."/>
        </authorList>
    </citation>
    <scope>NUCLEOTIDE SEQUENCE</scope>
    <source>
        <strain evidence="1">KEN1</strain>
        <tissue evidence="1">Leaf</tissue>
    </source>
</reference>
<comment type="caution">
    <text evidence="1">The sequence shown here is derived from an EMBL/GenBank/DDBJ whole genome shotgun (WGS) entry which is preliminary data.</text>
</comment>
<reference evidence="1" key="2">
    <citation type="journal article" date="2024" name="Plant">
        <title>Genomic evolution and insights into agronomic trait innovations of Sesamum species.</title>
        <authorList>
            <person name="Miao H."/>
            <person name="Wang L."/>
            <person name="Qu L."/>
            <person name="Liu H."/>
            <person name="Sun Y."/>
            <person name="Le M."/>
            <person name="Wang Q."/>
            <person name="Wei S."/>
            <person name="Zheng Y."/>
            <person name="Lin W."/>
            <person name="Duan Y."/>
            <person name="Cao H."/>
            <person name="Xiong S."/>
            <person name="Wang X."/>
            <person name="Wei L."/>
            <person name="Li C."/>
            <person name="Ma Q."/>
            <person name="Ju M."/>
            <person name="Zhao R."/>
            <person name="Li G."/>
            <person name="Mu C."/>
            <person name="Tian Q."/>
            <person name="Mei H."/>
            <person name="Zhang T."/>
            <person name="Gao T."/>
            <person name="Zhang H."/>
        </authorList>
    </citation>
    <scope>NUCLEOTIDE SEQUENCE</scope>
    <source>
        <strain evidence="1">KEN1</strain>
    </source>
</reference>
<dbReference type="PANTHER" id="PTHR33710">
    <property type="entry name" value="BNAC02G09200D PROTEIN"/>
    <property type="match status" value="1"/>
</dbReference>
<proteinExistence type="predicted"/>
<organism evidence="1">
    <name type="scientific">Sesamum latifolium</name>
    <dbReference type="NCBI Taxonomy" id="2727402"/>
    <lineage>
        <taxon>Eukaryota</taxon>
        <taxon>Viridiplantae</taxon>
        <taxon>Streptophyta</taxon>
        <taxon>Embryophyta</taxon>
        <taxon>Tracheophyta</taxon>
        <taxon>Spermatophyta</taxon>
        <taxon>Magnoliopsida</taxon>
        <taxon>eudicotyledons</taxon>
        <taxon>Gunneridae</taxon>
        <taxon>Pentapetalae</taxon>
        <taxon>asterids</taxon>
        <taxon>lamiids</taxon>
        <taxon>Lamiales</taxon>
        <taxon>Pedaliaceae</taxon>
        <taxon>Sesamum</taxon>
    </lineage>
</organism>
<name>A0AAW2SQX7_9LAMI</name>
<dbReference type="PANTHER" id="PTHR33710:SF77">
    <property type="entry name" value="DNASE I-LIKE SUPERFAMILY PROTEIN"/>
    <property type="match status" value="1"/>
</dbReference>
<sequence length="214" mass="24907">MRVSDDADWLMRILISHWRRLRAAMKILCWNYQGLGSPWTVCELESLIKQFHPDQSLSPRPSANLGELRIFEVVLVFWYKCGCQREVRSGDDWRFMGFYGHPETTKRKESWALLTNSLNKSRRCLEKCNLVDIGSKGLRFTWCNHMEDPHTVRATLDKAVASAEWAVMFLGASVRNIPSSQSDHSAILVETVHDGQFENKKHFQFEAMWLRSNE</sequence>
<dbReference type="EMBL" id="JACGWN010000016">
    <property type="protein sequence ID" value="KAL0394832.1"/>
    <property type="molecule type" value="Genomic_DNA"/>
</dbReference>
<dbReference type="Gene3D" id="3.60.10.10">
    <property type="entry name" value="Endonuclease/exonuclease/phosphatase"/>
    <property type="match status" value="1"/>
</dbReference>
<gene>
    <name evidence="1" type="ORF">Slati_4449400</name>
</gene>